<feature type="signal peptide" evidence="1">
    <location>
        <begin position="1"/>
        <end position="25"/>
    </location>
</feature>
<evidence type="ECO:0008006" key="4">
    <source>
        <dbReference type="Google" id="ProtNLM"/>
    </source>
</evidence>
<accession>A0A251YI69</accession>
<dbReference type="InterPro" id="IPR011050">
    <property type="entry name" value="Pectin_lyase_fold/virulence"/>
</dbReference>
<protein>
    <recommendedName>
        <fullName evidence="4">Pectate lyase</fullName>
    </recommendedName>
</protein>
<dbReference type="SUPFAM" id="SSF51126">
    <property type="entry name" value="Pectin lyase-like"/>
    <property type="match status" value="1"/>
</dbReference>
<sequence>MRIRPLPAALAGGLLLLALTGTGPAAPASATAPAAAAAAATTSAAVASGSSATGAGATARVASVDALRDAIAQHVHHIVITTSLYGGTSPIYVDILDAASSGTLIEGATPKVELVNIQLRIYDLTYAGALHDVTVRDLTMHGRIADLVALSGAATKPLGVGVNYEAISVRGAAHVTIDRIVAYDTTDDLMSVSRGADDVTISNSTLSFSRAFADIDPSIRWDWGFGLQPLASERLGILVGANAKDSYAVTGHLHVNLVDDHIGPLVRGRPLLRGDVDVKGVTFDNTQAGSEQYAAIEVGSGGRVIVEDCRFDHSNNPIAIHLDSASDTYALFEGGNTFIATTGTIAKGQPLPPTAAGAVTAPEAARA</sequence>
<evidence type="ECO:0000313" key="3">
    <source>
        <dbReference type="Proteomes" id="UP000195011"/>
    </source>
</evidence>
<comment type="caution">
    <text evidence="2">The sequence shown here is derived from an EMBL/GenBank/DDBJ whole genome shotgun (WGS) entry which is preliminary data.</text>
</comment>
<dbReference type="AlphaFoldDB" id="A0A251YI69"/>
<dbReference type="RefSeq" id="WP_086517249.1">
    <property type="nucleotide sequence ID" value="NZ_MDJY01000035.1"/>
</dbReference>
<organism evidence="2 3">
    <name type="scientific">Clavibacter michiganensis</name>
    <dbReference type="NCBI Taxonomy" id="28447"/>
    <lineage>
        <taxon>Bacteria</taxon>
        <taxon>Bacillati</taxon>
        <taxon>Actinomycetota</taxon>
        <taxon>Actinomycetes</taxon>
        <taxon>Micrococcales</taxon>
        <taxon>Microbacteriaceae</taxon>
        <taxon>Clavibacter</taxon>
    </lineage>
</organism>
<dbReference type="Proteomes" id="UP000195011">
    <property type="component" value="Unassembled WGS sequence"/>
</dbReference>
<evidence type="ECO:0000313" key="2">
    <source>
        <dbReference type="EMBL" id="OUE23926.1"/>
    </source>
</evidence>
<dbReference type="Gene3D" id="2.160.20.10">
    <property type="entry name" value="Single-stranded right-handed beta-helix, Pectin lyase-like"/>
    <property type="match status" value="1"/>
</dbReference>
<gene>
    <name evidence="2" type="ORF">BFL36_07015</name>
</gene>
<reference evidence="2 3" key="1">
    <citation type="submission" date="2016-08" db="EMBL/GenBank/DDBJ databases">
        <title>Genome sequence of Clavibacter michiganensis spp strain CFBP8017.</title>
        <authorList>
            <person name="Thapa S.P."/>
            <person name="Coaker G."/>
            <person name="Jacques M.-A."/>
        </authorList>
    </citation>
    <scope>NUCLEOTIDE SEQUENCE [LARGE SCALE GENOMIC DNA]</scope>
    <source>
        <strain evidence="2">CFBP8017</strain>
    </source>
</reference>
<proteinExistence type="predicted"/>
<feature type="chain" id="PRO_5038398877" description="Pectate lyase" evidence="1">
    <location>
        <begin position="26"/>
        <end position="367"/>
    </location>
</feature>
<keyword evidence="1" id="KW-0732">Signal</keyword>
<dbReference type="EMBL" id="MDJY01000035">
    <property type="protein sequence ID" value="OUE23926.1"/>
    <property type="molecule type" value="Genomic_DNA"/>
</dbReference>
<name>A0A251YI69_9MICO</name>
<evidence type="ECO:0000256" key="1">
    <source>
        <dbReference type="SAM" id="SignalP"/>
    </source>
</evidence>
<dbReference type="InterPro" id="IPR012334">
    <property type="entry name" value="Pectin_lyas_fold"/>
</dbReference>